<evidence type="ECO:0000313" key="3">
    <source>
        <dbReference type="EMBL" id="WZW98389.1"/>
    </source>
</evidence>
<keyword evidence="2" id="KW-0472">Membrane</keyword>
<proteinExistence type="predicted"/>
<organism evidence="3 4">
    <name type="scientific">Propioniciclava soli</name>
    <dbReference type="NCBI Taxonomy" id="2775081"/>
    <lineage>
        <taxon>Bacteria</taxon>
        <taxon>Bacillati</taxon>
        <taxon>Actinomycetota</taxon>
        <taxon>Actinomycetes</taxon>
        <taxon>Propionibacteriales</taxon>
        <taxon>Propionibacteriaceae</taxon>
        <taxon>Propioniciclava</taxon>
    </lineage>
</organism>
<evidence type="ECO:0000256" key="1">
    <source>
        <dbReference type="SAM" id="MobiDB-lite"/>
    </source>
</evidence>
<dbReference type="Proteomes" id="UP001434337">
    <property type="component" value="Chromosome"/>
</dbReference>
<evidence type="ECO:0000313" key="4">
    <source>
        <dbReference type="Proteomes" id="UP001434337"/>
    </source>
</evidence>
<keyword evidence="2" id="KW-0812">Transmembrane</keyword>
<protein>
    <submittedName>
        <fullName evidence="3">Uncharacterized protein</fullName>
    </submittedName>
</protein>
<reference evidence="3 4" key="1">
    <citation type="journal article" date="2023" name="Environ Microbiome">
        <title>A coral-associated actinobacterium mitigates coral bleaching under heat stress.</title>
        <authorList>
            <person name="Li J."/>
            <person name="Zou Y."/>
            <person name="Li Q."/>
            <person name="Zhang J."/>
            <person name="Bourne D.G."/>
            <person name="Lyu Y."/>
            <person name="Liu C."/>
            <person name="Zhang S."/>
        </authorList>
    </citation>
    <scope>NUCLEOTIDE SEQUENCE [LARGE SCALE GENOMIC DNA]</scope>
    <source>
        <strain evidence="3 4">SCSIO 13291</strain>
    </source>
</reference>
<evidence type="ECO:0000256" key="2">
    <source>
        <dbReference type="SAM" id="Phobius"/>
    </source>
</evidence>
<accession>A0ABZ3C6M6</accession>
<feature type="compositionally biased region" description="Low complexity" evidence="1">
    <location>
        <begin position="26"/>
        <end position="42"/>
    </location>
</feature>
<sequence>MSADDRAGLKPRGHNEASGNPASGNPASDGPPAGPLAAGVPPSVHRGLARRNRAATGIVAVVTVVAGLCLLCGLVLVVAAFILLG</sequence>
<keyword evidence="4" id="KW-1185">Reference proteome</keyword>
<dbReference type="RefSeq" id="WP_342372439.1">
    <property type="nucleotide sequence ID" value="NZ_CP115965.1"/>
</dbReference>
<keyword evidence="2" id="KW-1133">Transmembrane helix</keyword>
<feature type="region of interest" description="Disordered" evidence="1">
    <location>
        <begin position="1"/>
        <end position="42"/>
    </location>
</feature>
<feature type="transmembrane region" description="Helical" evidence="2">
    <location>
        <begin position="58"/>
        <end position="84"/>
    </location>
</feature>
<gene>
    <name evidence="3" type="ORF">PCC79_16100</name>
</gene>
<name>A0ABZ3C6M6_9ACTN</name>
<dbReference type="EMBL" id="CP115965">
    <property type="protein sequence ID" value="WZW98389.1"/>
    <property type="molecule type" value="Genomic_DNA"/>
</dbReference>